<reference evidence="2 3" key="1">
    <citation type="submission" date="2019-07" db="EMBL/GenBank/DDBJ databases">
        <title>De Novo Assembly of kiwifruit Actinidia rufa.</title>
        <authorList>
            <person name="Sugita-Konishi S."/>
            <person name="Sato K."/>
            <person name="Mori E."/>
            <person name="Abe Y."/>
            <person name="Kisaki G."/>
            <person name="Hamano K."/>
            <person name="Suezawa K."/>
            <person name="Otani M."/>
            <person name="Fukuda T."/>
            <person name="Manabe T."/>
            <person name="Gomi K."/>
            <person name="Tabuchi M."/>
            <person name="Akimitsu K."/>
            <person name="Kataoka I."/>
        </authorList>
    </citation>
    <scope>NUCLEOTIDE SEQUENCE [LARGE SCALE GENOMIC DNA]</scope>
    <source>
        <strain evidence="3">cv. Fuchu</strain>
    </source>
</reference>
<dbReference type="Proteomes" id="UP000585474">
    <property type="component" value="Unassembled WGS sequence"/>
</dbReference>
<accession>A0A7J0HCP2</accession>
<dbReference type="AlphaFoldDB" id="A0A7J0HCP2"/>
<protein>
    <submittedName>
        <fullName evidence="2">Uncharacterized protein</fullName>
    </submittedName>
</protein>
<evidence type="ECO:0000256" key="1">
    <source>
        <dbReference type="SAM" id="MobiDB-lite"/>
    </source>
</evidence>
<comment type="caution">
    <text evidence="2">The sequence shown here is derived from an EMBL/GenBank/DDBJ whole genome shotgun (WGS) entry which is preliminary data.</text>
</comment>
<sequence length="195" mass="22592">MYLRSRLLPRQSTSNPLDNRAHRTTNVGQAPYLDGIHREMHGITEQIRIMNEINSRLATRIRRIVIVLVRDIQQGADTTSEETRRCGRSSRWDDRVHRYRDKSTTQNFKDLDARIDTVNTGGNAPVTVDALIRQTESPFIERVMKVRISFRFKLPSQLGVYEGKTDPMDHLGSYKDLMCSRGIQTRCCARLFQQL</sequence>
<gene>
    <name evidence="2" type="ORF">Acr_29g0000280</name>
</gene>
<name>A0A7J0HCP2_9ERIC</name>
<evidence type="ECO:0000313" key="3">
    <source>
        <dbReference type="Proteomes" id="UP000585474"/>
    </source>
</evidence>
<dbReference type="EMBL" id="BJWL01000029">
    <property type="protein sequence ID" value="GFZ20866.1"/>
    <property type="molecule type" value="Genomic_DNA"/>
</dbReference>
<feature type="region of interest" description="Disordered" evidence="1">
    <location>
        <begin position="1"/>
        <end position="26"/>
    </location>
</feature>
<organism evidence="2 3">
    <name type="scientific">Actinidia rufa</name>
    <dbReference type="NCBI Taxonomy" id="165716"/>
    <lineage>
        <taxon>Eukaryota</taxon>
        <taxon>Viridiplantae</taxon>
        <taxon>Streptophyta</taxon>
        <taxon>Embryophyta</taxon>
        <taxon>Tracheophyta</taxon>
        <taxon>Spermatophyta</taxon>
        <taxon>Magnoliopsida</taxon>
        <taxon>eudicotyledons</taxon>
        <taxon>Gunneridae</taxon>
        <taxon>Pentapetalae</taxon>
        <taxon>asterids</taxon>
        <taxon>Ericales</taxon>
        <taxon>Actinidiaceae</taxon>
        <taxon>Actinidia</taxon>
    </lineage>
</organism>
<evidence type="ECO:0000313" key="2">
    <source>
        <dbReference type="EMBL" id="GFZ20866.1"/>
    </source>
</evidence>
<keyword evidence="3" id="KW-1185">Reference proteome</keyword>
<proteinExistence type="predicted"/>